<keyword evidence="2" id="KW-1185">Reference proteome</keyword>
<dbReference type="Proteomes" id="UP000242847">
    <property type="component" value="Unassembled WGS sequence"/>
</dbReference>
<dbReference type="RefSeq" id="WP_083724481.1">
    <property type="nucleotide sequence ID" value="NZ_FOUD01000001.1"/>
</dbReference>
<dbReference type="InterPro" id="IPR046199">
    <property type="entry name" value="DUF6231"/>
</dbReference>
<proteinExistence type="predicted"/>
<dbReference type="Pfam" id="PF19742">
    <property type="entry name" value="DUF6231"/>
    <property type="match status" value="1"/>
</dbReference>
<accession>A0A1S8DJ41</accession>
<dbReference type="AlphaFoldDB" id="A0A1S8DJ41"/>
<organism evidence="1 2">
    <name type="scientific">Halopseudomonas pachastrellae</name>
    <dbReference type="NCBI Taxonomy" id="254161"/>
    <lineage>
        <taxon>Bacteria</taxon>
        <taxon>Pseudomonadati</taxon>
        <taxon>Pseudomonadota</taxon>
        <taxon>Gammaproteobacteria</taxon>
        <taxon>Pseudomonadales</taxon>
        <taxon>Pseudomonadaceae</taxon>
        <taxon>Halopseudomonas</taxon>
    </lineage>
</organism>
<sequence length="161" mass="18372">MSATPTSALLGILQHYSPASVLCVSRSQIPAIAAWREQHADCQISSASEVPLSDDLRNQRYDLAIVADQLEHLDKRTATELLAGLRNLSASRIAVLVDTERATEWQENDFFALALQRRARFSQDGQSLTLYSYDLAEYKSVPDWLNSKYWANPEMFDKYWW</sequence>
<evidence type="ECO:0000313" key="2">
    <source>
        <dbReference type="Proteomes" id="UP000242847"/>
    </source>
</evidence>
<gene>
    <name evidence="1" type="ORF">BXT89_02825</name>
</gene>
<dbReference type="EMBL" id="MUBC01000004">
    <property type="protein sequence ID" value="ONM45374.1"/>
    <property type="molecule type" value="Genomic_DNA"/>
</dbReference>
<evidence type="ECO:0000313" key="1">
    <source>
        <dbReference type="EMBL" id="ONM45374.1"/>
    </source>
</evidence>
<comment type="caution">
    <text evidence="1">The sequence shown here is derived from an EMBL/GenBank/DDBJ whole genome shotgun (WGS) entry which is preliminary data.</text>
</comment>
<protein>
    <recommendedName>
        <fullName evidence="3">Class I SAM-dependent methyltransferase</fullName>
    </recommendedName>
</protein>
<reference evidence="1 2" key="1">
    <citation type="submission" date="2017-01" db="EMBL/GenBank/DDBJ databases">
        <title>Draft genome sequence of Pseudomonas pachastrellae type strain CCUG 46540T from a deep sea.</title>
        <authorList>
            <person name="Gomila M."/>
            <person name="Mulet M."/>
            <person name="Lalucat J."/>
            <person name="Garcia-Valdes E."/>
        </authorList>
    </citation>
    <scope>NUCLEOTIDE SEQUENCE [LARGE SCALE GENOMIC DNA]</scope>
    <source>
        <strain evidence="1 2">CCUG 46540</strain>
    </source>
</reference>
<dbReference type="STRING" id="254161.SAMN05216256_101192"/>
<name>A0A1S8DJ41_9GAMM</name>
<evidence type="ECO:0008006" key="3">
    <source>
        <dbReference type="Google" id="ProtNLM"/>
    </source>
</evidence>
<dbReference type="OrthoDB" id="5609094at2"/>